<dbReference type="SUPFAM" id="SSF53623">
    <property type="entry name" value="MurD-like peptide ligases, catalytic domain"/>
    <property type="match status" value="1"/>
</dbReference>
<proteinExistence type="predicted"/>
<evidence type="ECO:0000256" key="8">
    <source>
        <dbReference type="ARBA" id="ARBA00023316"/>
    </source>
</evidence>
<keyword evidence="7" id="KW-0131">Cell cycle</keyword>
<dbReference type="GO" id="GO:0051301">
    <property type="term" value="P:cell division"/>
    <property type="evidence" value="ECO:0007669"/>
    <property type="project" value="UniProtKB-KW"/>
</dbReference>
<dbReference type="InterPro" id="IPR050061">
    <property type="entry name" value="MurCDEF_pg_biosynth"/>
</dbReference>
<name>A0A0G1MQE9_9BACT</name>
<keyword evidence="6" id="KW-0573">Peptidoglycan synthesis</keyword>
<evidence type="ECO:0000313" key="13">
    <source>
        <dbReference type="Proteomes" id="UP000034329"/>
    </source>
</evidence>
<dbReference type="Gene3D" id="3.40.50.720">
    <property type="entry name" value="NAD(P)-binding Rossmann-like Domain"/>
    <property type="match status" value="1"/>
</dbReference>
<dbReference type="PATRIC" id="fig|1618581.3.peg.146"/>
<dbReference type="SUPFAM" id="SSF51984">
    <property type="entry name" value="MurCD N-terminal domain"/>
    <property type="match status" value="1"/>
</dbReference>
<keyword evidence="1 12" id="KW-0436">Ligase</keyword>
<keyword evidence="8" id="KW-0961">Cell wall biogenesis/degradation</keyword>
<dbReference type="PANTHER" id="PTHR43445">
    <property type="entry name" value="UDP-N-ACETYLMURAMATE--L-ALANINE LIGASE-RELATED"/>
    <property type="match status" value="1"/>
</dbReference>
<evidence type="ECO:0000256" key="2">
    <source>
        <dbReference type="ARBA" id="ARBA00022618"/>
    </source>
</evidence>
<dbReference type="GO" id="GO:0008360">
    <property type="term" value="P:regulation of cell shape"/>
    <property type="evidence" value="ECO:0007669"/>
    <property type="project" value="UniProtKB-KW"/>
</dbReference>
<keyword evidence="4" id="KW-0067">ATP-binding</keyword>
<keyword evidence="5" id="KW-0133">Cell shape</keyword>
<evidence type="ECO:0000313" key="12">
    <source>
        <dbReference type="EMBL" id="KKU10576.1"/>
    </source>
</evidence>
<dbReference type="GO" id="GO:0005524">
    <property type="term" value="F:ATP binding"/>
    <property type="evidence" value="ECO:0007669"/>
    <property type="project" value="UniProtKB-KW"/>
</dbReference>
<evidence type="ECO:0000256" key="4">
    <source>
        <dbReference type="ARBA" id="ARBA00022840"/>
    </source>
</evidence>
<feature type="domain" description="Mur ligase central" evidence="11">
    <location>
        <begin position="94"/>
        <end position="210"/>
    </location>
</feature>
<dbReference type="Pfam" id="PF08245">
    <property type="entry name" value="Mur_ligase_M"/>
    <property type="match status" value="1"/>
</dbReference>
<evidence type="ECO:0000256" key="1">
    <source>
        <dbReference type="ARBA" id="ARBA00022598"/>
    </source>
</evidence>
<sequence>MKKIHFMGIGGSGMKGVAFLASKMGYEVTGCDLEKEGHDAGHIKDADLLLVTPAVFYQNAKHSELAEGQRREIVITWQEFLGKHLLKDKKVIAIAGTHGKSTTTAMAGKLLIDAGLDPIVVVGARVPGWNGNSRFGEGEYAVVEADEFNNNFLNYNPEIIIINNIEFDHPDFFKDENEVRESFEKFTKKLTGRKILITEEMNPGKKFNLKIPGAHNQKNANMVYLLGQVLGISEDKIIGSIESFGGIGRRMELIAEKKGIKIYDDYAHHPTAIEATLEALRELYPEKRIWAVIEPHGFIRTQALLENYRDVFENADKVIIGPIFKARDKETFGMMPGKIAEASGHPDVRGAKSIEEIKEIISNETESGDIIIVMGAGKSNIWAQKLISG</sequence>
<accession>A0A0G1MQE9</accession>
<evidence type="ECO:0000259" key="11">
    <source>
        <dbReference type="Pfam" id="PF08245"/>
    </source>
</evidence>
<evidence type="ECO:0000256" key="3">
    <source>
        <dbReference type="ARBA" id="ARBA00022741"/>
    </source>
</evidence>
<dbReference type="EMBL" id="LCLA01000008">
    <property type="protein sequence ID" value="KKU10576.1"/>
    <property type="molecule type" value="Genomic_DNA"/>
</dbReference>
<evidence type="ECO:0000256" key="5">
    <source>
        <dbReference type="ARBA" id="ARBA00022960"/>
    </source>
</evidence>
<feature type="domain" description="Mur ligase C-terminal" evidence="10">
    <location>
        <begin position="249"/>
        <end position="377"/>
    </location>
</feature>
<gene>
    <name evidence="12" type="ORF">UX13_C0008G0002</name>
</gene>
<dbReference type="InterPro" id="IPR004101">
    <property type="entry name" value="Mur_ligase_C"/>
</dbReference>
<keyword evidence="3" id="KW-0547">Nucleotide-binding</keyword>
<dbReference type="InterPro" id="IPR013221">
    <property type="entry name" value="Mur_ligase_cen"/>
</dbReference>
<dbReference type="InterPro" id="IPR036565">
    <property type="entry name" value="Mur-like_cat_sf"/>
</dbReference>
<feature type="domain" description="Mur ligase N-terminal catalytic" evidence="9">
    <location>
        <begin position="3"/>
        <end position="82"/>
    </location>
</feature>
<dbReference type="Pfam" id="PF01225">
    <property type="entry name" value="Mur_ligase"/>
    <property type="match status" value="1"/>
</dbReference>
<dbReference type="GO" id="GO:0071555">
    <property type="term" value="P:cell wall organization"/>
    <property type="evidence" value="ECO:0007669"/>
    <property type="project" value="UniProtKB-KW"/>
</dbReference>
<organism evidence="12 13">
    <name type="scientific">Candidatus Woesebacteria bacterium GW2011_GWB1_45_5</name>
    <dbReference type="NCBI Taxonomy" id="1618581"/>
    <lineage>
        <taxon>Bacteria</taxon>
        <taxon>Candidatus Woeseibacteriota</taxon>
    </lineage>
</organism>
<reference evidence="12 13" key="1">
    <citation type="journal article" date="2015" name="Nature">
        <title>rRNA introns, odd ribosomes, and small enigmatic genomes across a large radiation of phyla.</title>
        <authorList>
            <person name="Brown C.T."/>
            <person name="Hug L.A."/>
            <person name="Thomas B.C."/>
            <person name="Sharon I."/>
            <person name="Castelle C.J."/>
            <person name="Singh A."/>
            <person name="Wilkins M.J."/>
            <person name="Williams K.H."/>
            <person name="Banfield J.F."/>
        </authorList>
    </citation>
    <scope>NUCLEOTIDE SEQUENCE [LARGE SCALE GENOMIC DNA]</scope>
</reference>
<evidence type="ECO:0000256" key="6">
    <source>
        <dbReference type="ARBA" id="ARBA00022984"/>
    </source>
</evidence>
<comment type="caution">
    <text evidence="12">The sequence shown here is derived from an EMBL/GenBank/DDBJ whole genome shotgun (WGS) entry which is preliminary data.</text>
</comment>
<dbReference type="Pfam" id="PF02875">
    <property type="entry name" value="Mur_ligase_C"/>
    <property type="match status" value="1"/>
</dbReference>
<dbReference type="GO" id="GO:0009252">
    <property type="term" value="P:peptidoglycan biosynthetic process"/>
    <property type="evidence" value="ECO:0007669"/>
    <property type="project" value="UniProtKB-KW"/>
</dbReference>
<evidence type="ECO:0000259" key="10">
    <source>
        <dbReference type="Pfam" id="PF02875"/>
    </source>
</evidence>
<dbReference type="Proteomes" id="UP000034329">
    <property type="component" value="Unassembled WGS sequence"/>
</dbReference>
<evidence type="ECO:0000259" key="9">
    <source>
        <dbReference type="Pfam" id="PF01225"/>
    </source>
</evidence>
<keyword evidence="2" id="KW-0132">Cell division</keyword>
<dbReference type="SUPFAM" id="SSF53244">
    <property type="entry name" value="MurD-like peptide ligases, peptide-binding domain"/>
    <property type="match status" value="1"/>
</dbReference>
<protein>
    <submittedName>
        <fullName evidence="12">UDP-N-acetylmuramate-L-alanine ligase</fullName>
    </submittedName>
</protein>
<dbReference type="PANTHER" id="PTHR43445:SF3">
    <property type="entry name" value="UDP-N-ACETYLMURAMATE--L-ALANINE LIGASE"/>
    <property type="match status" value="1"/>
</dbReference>
<dbReference type="Gene3D" id="3.90.190.20">
    <property type="entry name" value="Mur ligase, C-terminal domain"/>
    <property type="match status" value="1"/>
</dbReference>
<evidence type="ECO:0000256" key="7">
    <source>
        <dbReference type="ARBA" id="ARBA00023306"/>
    </source>
</evidence>
<dbReference type="AlphaFoldDB" id="A0A0G1MQE9"/>
<dbReference type="Gene3D" id="3.40.1190.10">
    <property type="entry name" value="Mur-like, catalytic domain"/>
    <property type="match status" value="2"/>
</dbReference>
<dbReference type="InterPro" id="IPR000713">
    <property type="entry name" value="Mur_ligase_N"/>
</dbReference>
<dbReference type="GO" id="GO:0016881">
    <property type="term" value="F:acid-amino acid ligase activity"/>
    <property type="evidence" value="ECO:0007669"/>
    <property type="project" value="InterPro"/>
</dbReference>
<dbReference type="InterPro" id="IPR036615">
    <property type="entry name" value="Mur_ligase_C_dom_sf"/>
</dbReference>